<evidence type="ECO:0000313" key="2">
    <source>
        <dbReference type="Proteomes" id="UP000177152"/>
    </source>
</evidence>
<organism evidence="1 2">
    <name type="scientific">Candidatus Sungbacteria bacterium RIFCSPHIGHO2_01_FULL_47_32</name>
    <dbReference type="NCBI Taxonomy" id="1802264"/>
    <lineage>
        <taxon>Bacteria</taxon>
        <taxon>Candidatus Sungiibacteriota</taxon>
    </lineage>
</organism>
<name>A0A1G2K8S8_9BACT</name>
<dbReference type="EMBL" id="MHQC01000004">
    <property type="protein sequence ID" value="OGZ95826.1"/>
    <property type="molecule type" value="Genomic_DNA"/>
</dbReference>
<sequence length="127" mass="14122">MKTESQAVCEIRATHVALNRAIDNLRRVEAKKTKSLKALARGTRRSSRIYVLSPLLTEKVLAISTNSKVVMMKGIRLVEKGGKTYLLHIYAGVSGKHLDTLILMPPDILNVLRSEVEKAKEALSKKI</sequence>
<accession>A0A1G2K8S8</accession>
<protein>
    <submittedName>
        <fullName evidence="1">Uncharacterized protein</fullName>
    </submittedName>
</protein>
<dbReference type="AlphaFoldDB" id="A0A1G2K8S8"/>
<evidence type="ECO:0000313" key="1">
    <source>
        <dbReference type="EMBL" id="OGZ95826.1"/>
    </source>
</evidence>
<dbReference type="Proteomes" id="UP000177152">
    <property type="component" value="Unassembled WGS sequence"/>
</dbReference>
<gene>
    <name evidence="1" type="ORF">A2633_00310</name>
</gene>
<reference evidence="1 2" key="1">
    <citation type="journal article" date="2016" name="Nat. Commun.">
        <title>Thousands of microbial genomes shed light on interconnected biogeochemical processes in an aquifer system.</title>
        <authorList>
            <person name="Anantharaman K."/>
            <person name="Brown C.T."/>
            <person name="Hug L.A."/>
            <person name="Sharon I."/>
            <person name="Castelle C.J."/>
            <person name="Probst A.J."/>
            <person name="Thomas B.C."/>
            <person name="Singh A."/>
            <person name="Wilkins M.J."/>
            <person name="Karaoz U."/>
            <person name="Brodie E.L."/>
            <person name="Williams K.H."/>
            <person name="Hubbard S.S."/>
            <person name="Banfield J.F."/>
        </authorList>
    </citation>
    <scope>NUCLEOTIDE SEQUENCE [LARGE SCALE GENOMIC DNA]</scope>
</reference>
<comment type="caution">
    <text evidence="1">The sequence shown here is derived from an EMBL/GenBank/DDBJ whole genome shotgun (WGS) entry which is preliminary data.</text>
</comment>
<proteinExistence type="predicted"/>